<dbReference type="OrthoDB" id="9979195at2759"/>
<evidence type="ECO:0000256" key="6">
    <source>
        <dbReference type="ARBA" id="ARBA00022989"/>
    </source>
</evidence>
<evidence type="ECO:0000256" key="8">
    <source>
        <dbReference type="ARBA" id="ARBA00045912"/>
    </source>
</evidence>
<comment type="pathway">
    <text evidence="2">Protein modification; protein glycosylation.</text>
</comment>
<evidence type="ECO:0000256" key="4">
    <source>
        <dbReference type="ARBA" id="ARBA00022692"/>
    </source>
</evidence>
<dbReference type="GO" id="GO:0005789">
    <property type="term" value="C:endoplasmic reticulum membrane"/>
    <property type="evidence" value="ECO:0007669"/>
    <property type="project" value="UniProtKB-SubCell"/>
</dbReference>
<dbReference type="PANTHER" id="PTHR13117:SF5">
    <property type="entry name" value="PROTEIN RFT1 HOMOLOG"/>
    <property type="match status" value="1"/>
</dbReference>
<dbReference type="GO" id="GO:0034203">
    <property type="term" value="P:glycolipid translocation"/>
    <property type="evidence" value="ECO:0007669"/>
    <property type="project" value="TreeGrafter"/>
</dbReference>
<feature type="transmembrane region" description="Helical" evidence="9">
    <location>
        <begin position="155"/>
        <end position="175"/>
    </location>
</feature>
<evidence type="ECO:0000256" key="5">
    <source>
        <dbReference type="ARBA" id="ARBA00022824"/>
    </source>
</evidence>
<proteinExistence type="inferred from homology"/>
<evidence type="ECO:0000256" key="2">
    <source>
        <dbReference type="ARBA" id="ARBA00004922"/>
    </source>
</evidence>
<protein>
    <recommendedName>
        <fullName evidence="9">Protein RFT1 homolog</fullName>
    </recommendedName>
</protein>
<keyword evidence="4 9" id="KW-0812">Transmembrane</keyword>
<comment type="function">
    <text evidence="8 9">Intramembrane glycolipid transporter that operates in the biosynthetic pathway of dolichol-linked oligosaccharides, the glycan precursors employed in protein asparagine (N)-glycosylation. The sequential addition of sugars to dolichol pyrophosphate produces dolichol-linked oligosaccharides containing fourteen sugars, including two GlcNAcs, nine mannoses and three glucoses. Once assembled, the oligosaccharide is transferred from the lipid to nascent proteins by oligosaccharyltransferases. The assembly of dolichol-linked oligosaccharides begins on the cytosolic side of the endoplasmic reticulum membrane and finishes in its lumen. RFT1 could mediate the translocation of the cytosolically oriented intermediate DolPP-GlcNAc2Man5, produced by ALG11, into the ER lumen where dolichol-linked oligosaccharides assembly continues. However, the intramembrane lipid transporter activity could not be confirmed in vitro.</text>
</comment>
<sequence length="317" mass="36020">MLISIFRQGETDSLLDKKTCLLTVSFLKQSAVKQILTEGEKYVMTISPVLTFSEQSMYDIVNNLGSLAARFIFRPIEESSYFYFTQMIKRDVPLEDQNQGKISESAEVVGQLGKIVTSIGLVIVVFGQSYSHAFLYLYGGKQLVEPDLPVLLMRYHSFAIVLLAVNGVTEGYVFATMDNQQIDRYNYLMVIFSIVFLLISYVFTCTIGPVGFILANCFNMSARIIHSIIFIRKRYKNTRHNPLIGFFPGKKFLSVLILSGILAKISEMVIYEKSLLLHISIGAVLFATVAFFWCLENLKSLKLGYDKYKRRVSLKMD</sequence>
<reference evidence="10" key="1">
    <citation type="submission" date="2022-03" db="EMBL/GenBank/DDBJ databases">
        <authorList>
            <person name="Sayadi A."/>
        </authorList>
    </citation>
    <scope>NUCLEOTIDE SEQUENCE</scope>
</reference>
<keyword evidence="11" id="KW-1185">Reference proteome</keyword>
<dbReference type="InterPro" id="IPR007594">
    <property type="entry name" value="RFT1"/>
</dbReference>
<dbReference type="Pfam" id="PF04506">
    <property type="entry name" value="Rft-1"/>
    <property type="match status" value="1"/>
</dbReference>
<dbReference type="GO" id="GO:0006488">
    <property type="term" value="P:dolichol-linked oligosaccharide biosynthetic process"/>
    <property type="evidence" value="ECO:0007669"/>
    <property type="project" value="InterPro"/>
</dbReference>
<comment type="caution">
    <text evidence="10">The sequence shown here is derived from an EMBL/GenBank/DDBJ whole genome shotgun (WGS) entry which is preliminary data.</text>
</comment>
<evidence type="ECO:0000256" key="9">
    <source>
        <dbReference type="RuleBase" id="RU365067"/>
    </source>
</evidence>
<feature type="transmembrane region" description="Helical" evidence="9">
    <location>
        <begin position="187"/>
        <end position="204"/>
    </location>
</feature>
<keyword evidence="6 9" id="KW-1133">Transmembrane helix</keyword>
<dbReference type="EMBL" id="CAKOFQ010006778">
    <property type="protein sequence ID" value="CAH1970857.1"/>
    <property type="molecule type" value="Genomic_DNA"/>
</dbReference>
<name>A0A9P0KDB1_ACAOB</name>
<dbReference type="PANTHER" id="PTHR13117">
    <property type="entry name" value="ENDOPLASMIC RETICULUM MULTISPAN TRANSMEMBRANE PROTEIN-RELATED"/>
    <property type="match status" value="1"/>
</dbReference>
<comment type="subcellular location">
    <subcellularLocation>
        <location evidence="1 9">Endoplasmic reticulum membrane</location>
        <topology evidence="1 9">Multi-pass membrane protein</topology>
    </subcellularLocation>
</comment>
<comment type="similarity">
    <text evidence="3 9">Belongs to the RFT1 family.</text>
</comment>
<feature type="transmembrane region" description="Helical" evidence="9">
    <location>
        <begin position="252"/>
        <end position="271"/>
    </location>
</feature>
<evidence type="ECO:0000313" key="11">
    <source>
        <dbReference type="Proteomes" id="UP001152888"/>
    </source>
</evidence>
<organism evidence="10 11">
    <name type="scientific">Acanthoscelides obtectus</name>
    <name type="common">Bean weevil</name>
    <name type="synonym">Bruchus obtectus</name>
    <dbReference type="NCBI Taxonomy" id="200917"/>
    <lineage>
        <taxon>Eukaryota</taxon>
        <taxon>Metazoa</taxon>
        <taxon>Ecdysozoa</taxon>
        <taxon>Arthropoda</taxon>
        <taxon>Hexapoda</taxon>
        <taxon>Insecta</taxon>
        <taxon>Pterygota</taxon>
        <taxon>Neoptera</taxon>
        <taxon>Endopterygota</taxon>
        <taxon>Coleoptera</taxon>
        <taxon>Polyphaga</taxon>
        <taxon>Cucujiformia</taxon>
        <taxon>Chrysomeloidea</taxon>
        <taxon>Chrysomelidae</taxon>
        <taxon>Bruchinae</taxon>
        <taxon>Bruchini</taxon>
        <taxon>Acanthoscelides</taxon>
    </lineage>
</organism>
<feature type="transmembrane region" description="Helical" evidence="9">
    <location>
        <begin position="277"/>
        <end position="295"/>
    </location>
</feature>
<dbReference type="AlphaFoldDB" id="A0A9P0KDB1"/>
<dbReference type="Proteomes" id="UP001152888">
    <property type="component" value="Unassembled WGS sequence"/>
</dbReference>
<accession>A0A9P0KDB1</accession>
<evidence type="ECO:0000256" key="7">
    <source>
        <dbReference type="ARBA" id="ARBA00023136"/>
    </source>
</evidence>
<feature type="transmembrane region" description="Helical" evidence="9">
    <location>
        <begin position="115"/>
        <end position="135"/>
    </location>
</feature>
<gene>
    <name evidence="10" type="ORF">ACAOBT_LOCUS9143</name>
</gene>
<evidence type="ECO:0000256" key="3">
    <source>
        <dbReference type="ARBA" id="ARBA00010288"/>
    </source>
</evidence>
<feature type="transmembrane region" description="Helical" evidence="9">
    <location>
        <begin position="210"/>
        <end position="231"/>
    </location>
</feature>
<keyword evidence="5" id="KW-0256">Endoplasmic reticulum</keyword>
<comment type="caution">
    <text evidence="9">Lacks conserved residue(s) required for the propagation of feature annotation.</text>
</comment>
<evidence type="ECO:0000313" key="10">
    <source>
        <dbReference type="EMBL" id="CAH1970857.1"/>
    </source>
</evidence>
<keyword evidence="7 9" id="KW-0472">Membrane</keyword>
<evidence type="ECO:0000256" key="1">
    <source>
        <dbReference type="ARBA" id="ARBA00004477"/>
    </source>
</evidence>